<dbReference type="EMBL" id="CM004402">
    <property type="protein sequence ID" value="OAY27522.2"/>
    <property type="molecule type" value="Genomic_DNA"/>
</dbReference>
<organism evidence="2 3">
    <name type="scientific">Manihot esculenta</name>
    <name type="common">Cassava</name>
    <name type="synonym">Jatropha manihot</name>
    <dbReference type="NCBI Taxonomy" id="3983"/>
    <lineage>
        <taxon>Eukaryota</taxon>
        <taxon>Viridiplantae</taxon>
        <taxon>Streptophyta</taxon>
        <taxon>Embryophyta</taxon>
        <taxon>Tracheophyta</taxon>
        <taxon>Spermatophyta</taxon>
        <taxon>Magnoliopsida</taxon>
        <taxon>eudicotyledons</taxon>
        <taxon>Gunneridae</taxon>
        <taxon>Pentapetalae</taxon>
        <taxon>rosids</taxon>
        <taxon>fabids</taxon>
        <taxon>Malpighiales</taxon>
        <taxon>Euphorbiaceae</taxon>
        <taxon>Crotonoideae</taxon>
        <taxon>Manihoteae</taxon>
        <taxon>Manihot</taxon>
    </lineage>
</organism>
<evidence type="ECO:0008006" key="4">
    <source>
        <dbReference type="Google" id="ProtNLM"/>
    </source>
</evidence>
<dbReference type="PANTHER" id="PTHR23051:SF9">
    <property type="entry name" value="EAMA DOMAIN-CONTAINING PROTEIN"/>
    <property type="match status" value="1"/>
</dbReference>
<dbReference type="InterPro" id="IPR037185">
    <property type="entry name" value="EmrE-like"/>
</dbReference>
<dbReference type="AlphaFoldDB" id="A0A2C9UB89"/>
<accession>A0A2C9UB89</accession>
<comment type="caution">
    <text evidence="2">The sequence shown here is derived from an EMBL/GenBank/DDBJ whole genome shotgun (WGS) entry which is preliminary data.</text>
</comment>
<reference evidence="3" key="1">
    <citation type="journal article" date="2016" name="Nat. Biotechnol.">
        <title>Sequencing wild and cultivated cassava and related species reveals extensive interspecific hybridization and genetic diversity.</title>
        <authorList>
            <person name="Bredeson J.V."/>
            <person name="Lyons J.B."/>
            <person name="Prochnik S.E."/>
            <person name="Wu G.A."/>
            <person name="Ha C.M."/>
            <person name="Edsinger-Gonzales E."/>
            <person name="Grimwood J."/>
            <person name="Schmutz J."/>
            <person name="Rabbi I.Y."/>
            <person name="Egesi C."/>
            <person name="Nauluvula P."/>
            <person name="Lebot V."/>
            <person name="Ndunguru J."/>
            <person name="Mkamilo G."/>
            <person name="Bart R.S."/>
            <person name="Setter T.L."/>
            <person name="Gleadow R.M."/>
            <person name="Kulakow P."/>
            <person name="Ferguson M.E."/>
            <person name="Rounsley S."/>
            <person name="Rokhsar D.S."/>
        </authorList>
    </citation>
    <scope>NUCLEOTIDE SEQUENCE [LARGE SCALE GENOMIC DNA]</scope>
    <source>
        <strain evidence="3">cv. AM560-2</strain>
    </source>
</reference>
<protein>
    <recommendedName>
        <fullName evidence="4">EamA domain-containing protein</fullName>
    </recommendedName>
</protein>
<evidence type="ECO:0000256" key="1">
    <source>
        <dbReference type="ARBA" id="ARBA00004141"/>
    </source>
</evidence>
<keyword evidence="3" id="KW-1185">Reference proteome</keyword>
<evidence type="ECO:0000313" key="2">
    <source>
        <dbReference type="EMBL" id="OAY27522.2"/>
    </source>
</evidence>
<dbReference type="SUPFAM" id="SSF103481">
    <property type="entry name" value="Multidrug resistance efflux transporter EmrE"/>
    <property type="match status" value="1"/>
</dbReference>
<sequence length="373" mass="41548">MWILQSEDGDIIDCVDIYKQPAFDHPALKNHTLQMRPSSDVLTETSTTAKNKTYEVVQAFQTWQKSGTCPNGTIPIRRIHREDLLRAASLDQFGRKYPNSRNQTATQDPNAHLGKKAVSVVSLPNRSSAVLFAYAYNFIGASGDINVWNPHVQAQGEYTTAQIWAKAGPGDTFESVEAGWVVHPALFGDTRTRLFAYWTVDGYRNTGCFDLTCTGFVQTSSEIALGLAIEPISSFQYQTVINVYMFLDVTTGSWWLHVNNKPVGYWPGKLFSFLTYSAIAVEWGGDVYSQNVRKTPHTMTAMGSGYAAEELFGLACFINNVRIVDFSKSPKYPNPVNVFADEYRCYSAINYIEGNGVEPVFFFGGPGQTYTCP</sequence>
<dbReference type="Proteomes" id="UP000091857">
    <property type="component" value="Chromosome 16"/>
</dbReference>
<proteinExistence type="predicted"/>
<comment type="subcellular location">
    <subcellularLocation>
        <location evidence="1">Membrane</location>
        <topology evidence="1">Multi-pass membrane protein</topology>
    </subcellularLocation>
</comment>
<evidence type="ECO:0000313" key="3">
    <source>
        <dbReference type="Proteomes" id="UP000091857"/>
    </source>
</evidence>
<gene>
    <name evidence="2" type="ORF">MANES_16G077300v8</name>
</gene>
<name>A0A2C9UB89_MANES</name>
<dbReference type="PANTHER" id="PTHR23051">
    <property type="entry name" value="SOLUTE CARRIER FAMILY 35, MEMBER F5"/>
    <property type="match status" value="1"/>
</dbReference>